<dbReference type="STRING" id="637679.GCA_001550055_02123"/>
<evidence type="ECO:0000313" key="10">
    <source>
        <dbReference type="Proteomes" id="UP000183685"/>
    </source>
</evidence>
<gene>
    <name evidence="9" type="ORF">SAMN04488071_3184</name>
</gene>
<comment type="similarity">
    <text evidence="2 8">Belongs to the cytochrome P450 family.</text>
</comment>
<keyword evidence="5 8" id="KW-0560">Oxidoreductase</keyword>
<dbReference type="RefSeq" id="WP_068304780.1">
    <property type="nucleotide sequence ID" value="NZ_FNAK01000007.1"/>
</dbReference>
<protein>
    <submittedName>
        <fullName evidence="9">Cytochrome P450</fullName>
    </submittedName>
</protein>
<dbReference type="GO" id="GO:0016125">
    <property type="term" value="P:sterol metabolic process"/>
    <property type="evidence" value="ECO:0007669"/>
    <property type="project" value="TreeGrafter"/>
</dbReference>
<proteinExistence type="inferred from homology"/>
<dbReference type="Pfam" id="PF00067">
    <property type="entry name" value="p450"/>
    <property type="match status" value="1"/>
</dbReference>
<keyword evidence="7 8" id="KW-0503">Monooxygenase</keyword>
<dbReference type="AlphaFoldDB" id="A0A1G7DN96"/>
<dbReference type="GO" id="GO:0016705">
    <property type="term" value="F:oxidoreductase activity, acting on paired donors, with incorporation or reduction of molecular oxygen"/>
    <property type="evidence" value="ECO:0007669"/>
    <property type="project" value="InterPro"/>
</dbReference>
<dbReference type="Gene3D" id="1.10.630.10">
    <property type="entry name" value="Cytochrome P450"/>
    <property type="match status" value="1"/>
</dbReference>
<accession>A0A1G7DN96</accession>
<evidence type="ECO:0000256" key="8">
    <source>
        <dbReference type="RuleBase" id="RU000461"/>
    </source>
</evidence>
<dbReference type="SUPFAM" id="SSF48264">
    <property type="entry name" value="Cytochrome P450"/>
    <property type="match status" value="1"/>
</dbReference>
<keyword evidence="6 8" id="KW-0408">Iron</keyword>
<dbReference type="OrthoDB" id="9764248at2"/>
<keyword evidence="10" id="KW-1185">Reference proteome</keyword>
<dbReference type="GO" id="GO:0005506">
    <property type="term" value="F:iron ion binding"/>
    <property type="evidence" value="ECO:0007669"/>
    <property type="project" value="InterPro"/>
</dbReference>
<dbReference type="InterPro" id="IPR002397">
    <property type="entry name" value="Cyt_P450_B"/>
</dbReference>
<evidence type="ECO:0000256" key="4">
    <source>
        <dbReference type="ARBA" id="ARBA00022723"/>
    </source>
</evidence>
<evidence type="ECO:0000256" key="7">
    <source>
        <dbReference type="ARBA" id="ARBA00023033"/>
    </source>
</evidence>
<dbReference type="CDD" id="cd11045">
    <property type="entry name" value="CYP136-like"/>
    <property type="match status" value="1"/>
</dbReference>
<dbReference type="GO" id="GO:0020037">
    <property type="term" value="F:heme binding"/>
    <property type="evidence" value="ECO:0007669"/>
    <property type="project" value="InterPro"/>
</dbReference>
<dbReference type="InterPro" id="IPR001128">
    <property type="entry name" value="Cyt_P450"/>
</dbReference>
<dbReference type="GO" id="GO:0004497">
    <property type="term" value="F:monooxygenase activity"/>
    <property type="evidence" value="ECO:0007669"/>
    <property type="project" value="UniProtKB-KW"/>
</dbReference>
<keyword evidence="4 8" id="KW-0479">Metal-binding</keyword>
<dbReference type="InterPro" id="IPR036396">
    <property type="entry name" value="Cyt_P450_sf"/>
</dbReference>
<reference evidence="9 10" key="1">
    <citation type="submission" date="2016-10" db="EMBL/GenBank/DDBJ databases">
        <authorList>
            <person name="de Groot N.N."/>
        </authorList>
    </citation>
    <scope>NUCLEOTIDE SEQUENCE [LARGE SCALE GENOMIC DNA]</scope>
    <source>
        <strain evidence="9 10">CGMCC 1.9109</strain>
    </source>
</reference>
<evidence type="ECO:0000256" key="1">
    <source>
        <dbReference type="ARBA" id="ARBA00001971"/>
    </source>
</evidence>
<evidence type="ECO:0000313" key="9">
    <source>
        <dbReference type="EMBL" id="SDE52948.1"/>
    </source>
</evidence>
<dbReference type="InterPro" id="IPR017972">
    <property type="entry name" value="Cyt_P450_CS"/>
</dbReference>
<evidence type="ECO:0000256" key="3">
    <source>
        <dbReference type="ARBA" id="ARBA00022617"/>
    </source>
</evidence>
<name>A0A1G7DN96_9PROT</name>
<dbReference type="Proteomes" id="UP000183685">
    <property type="component" value="Unassembled WGS sequence"/>
</dbReference>
<evidence type="ECO:0000256" key="2">
    <source>
        <dbReference type="ARBA" id="ARBA00010617"/>
    </source>
</evidence>
<dbReference type="PROSITE" id="PS00086">
    <property type="entry name" value="CYTOCHROME_P450"/>
    <property type="match status" value="1"/>
</dbReference>
<dbReference type="EMBL" id="FNAK01000007">
    <property type="protein sequence ID" value="SDE52948.1"/>
    <property type="molecule type" value="Genomic_DNA"/>
</dbReference>
<organism evidence="9 10">
    <name type="scientific">Kordiimonas lacus</name>
    <dbReference type="NCBI Taxonomy" id="637679"/>
    <lineage>
        <taxon>Bacteria</taxon>
        <taxon>Pseudomonadati</taxon>
        <taxon>Pseudomonadota</taxon>
        <taxon>Alphaproteobacteria</taxon>
        <taxon>Kordiimonadales</taxon>
        <taxon>Kordiimonadaceae</taxon>
        <taxon>Kordiimonas</taxon>
    </lineage>
</organism>
<sequence>MTAAATERPAARLEDIPGERGLPIIGHTFDIIRDPVAFGARMRREYGPVYRTNSFFRDSVTLIGPEANEFVLMDKGKNFSSEKGWWPYIGKLFPRGLMLLDFAEHRAHRHIMAAAFKTEPMKGYLERLNDAMPERIKAWGEEGHFEFYPAIKKLSLDMATTVFLGLEPGDDSTRVNKALTDMVAASMGVVRVPIPGTKMARGIQGRRFMIDFLGSLIPERRGSDQTDIFTQLCKARDDDGNTFTDQEIIDHMIFLWMAAHDTITSSVTTLVYELGRHTEWQDKLRAEITALGLNDGRLPYEKMNDLTLTEYAFKEALRLNPPVPAMPRETVREVEFNGHVIPKGTIVGLSTVTTHRDPETWPEPGKFDPMRFSAEGGVKERHRYAWVPFGGGAHMCLGLHFAYMQAKVIMTHLLPNYELILPEGYKTRFQIMPLIKPVDGLPITLKAIQ</sequence>
<comment type="cofactor">
    <cofactor evidence="1">
        <name>heme</name>
        <dbReference type="ChEBI" id="CHEBI:30413"/>
    </cofactor>
</comment>
<dbReference type="PANTHER" id="PTHR24286">
    <property type="entry name" value="CYTOCHROME P450 26"/>
    <property type="match status" value="1"/>
</dbReference>
<evidence type="ECO:0000256" key="5">
    <source>
        <dbReference type="ARBA" id="ARBA00023002"/>
    </source>
</evidence>
<dbReference type="PRINTS" id="PR00359">
    <property type="entry name" value="BP450"/>
</dbReference>
<dbReference type="PANTHER" id="PTHR24286:SF24">
    <property type="entry name" value="LANOSTEROL 14-ALPHA DEMETHYLASE"/>
    <property type="match status" value="1"/>
</dbReference>
<evidence type="ECO:0000256" key="6">
    <source>
        <dbReference type="ARBA" id="ARBA00023004"/>
    </source>
</evidence>
<keyword evidence="3 8" id="KW-0349">Heme</keyword>